<reference evidence="12" key="2">
    <citation type="submission" date="2021-04" db="EMBL/GenBank/DDBJ databases">
        <authorList>
            <person name="Dong X."/>
        </authorList>
    </citation>
    <scope>NUCLEOTIDE SEQUENCE</scope>
    <source>
        <strain evidence="12">ZWT</strain>
    </source>
</reference>
<protein>
    <recommendedName>
        <fullName evidence="2">histidine kinase</fullName>
        <ecNumber evidence="2">2.7.13.3</ecNumber>
    </recommendedName>
</protein>
<keyword evidence="9" id="KW-0175">Coiled coil</keyword>
<reference evidence="12" key="1">
    <citation type="journal article" date="2021" name="mSystems">
        <title>Bacteria and Archaea Synergistically Convert Glycine Betaine to Biogenic Methane in the Formosa Cold Seep of the South China Sea.</title>
        <authorList>
            <person name="Li L."/>
            <person name="Zhang W."/>
            <person name="Zhang S."/>
            <person name="Song L."/>
            <person name="Sun Q."/>
            <person name="Zhang H."/>
            <person name="Xiang H."/>
            <person name="Dong X."/>
        </authorList>
    </citation>
    <scope>NUCLEOTIDE SEQUENCE</scope>
    <source>
        <strain evidence="12">ZWT</strain>
    </source>
</reference>
<dbReference type="InterPro" id="IPR050482">
    <property type="entry name" value="Sensor_HK_TwoCompSys"/>
</dbReference>
<dbReference type="Pfam" id="PF07730">
    <property type="entry name" value="HisKA_3"/>
    <property type="match status" value="1"/>
</dbReference>
<feature type="transmembrane region" description="Helical" evidence="10">
    <location>
        <begin position="133"/>
        <end position="153"/>
    </location>
</feature>
<dbReference type="SUPFAM" id="SSF55874">
    <property type="entry name" value="ATPase domain of HSP90 chaperone/DNA topoisomerase II/histidine kinase"/>
    <property type="match status" value="1"/>
</dbReference>
<keyword evidence="6 12" id="KW-0418">Kinase</keyword>
<dbReference type="SMART" id="SM00387">
    <property type="entry name" value="HATPase_c"/>
    <property type="match status" value="1"/>
</dbReference>
<dbReference type="EC" id="2.7.13.3" evidence="2"/>
<evidence type="ECO:0000256" key="8">
    <source>
        <dbReference type="ARBA" id="ARBA00023012"/>
    </source>
</evidence>
<dbReference type="InterPro" id="IPR011712">
    <property type="entry name" value="Sig_transdc_His_kin_sub3_dim/P"/>
</dbReference>
<dbReference type="PANTHER" id="PTHR24421:SF10">
    <property type="entry name" value="NITRATE_NITRITE SENSOR PROTEIN NARQ"/>
    <property type="match status" value="1"/>
</dbReference>
<keyword evidence="7" id="KW-0067">ATP-binding</keyword>
<dbReference type="Pfam" id="PF02518">
    <property type="entry name" value="HATPase_c"/>
    <property type="match status" value="1"/>
</dbReference>
<evidence type="ECO:0000256" key="10">
    <source>
        <dbReference type="SAM" id="Phobius"/>
    </source>
</evidence>
<dbReference type="Proteomes" id="UP001056429">
    <property type="component" value="Unassembled WGS sequence"/>
</dbReference>
<evidence type="ECO:0000256" key="5">
    <source>
        <dbReference type="ARBA" id="ARBA00022741"/>
    </source>
</evidence>
<feature type="domain" description="Histidine kinase/HSP90-like ATPase" evidence="11">
    <location>
        <begin position="304"/>
        <end position="394"/>
    </location>
</feature>
<dbReference type="GO" id="GO:0000155">
    <property type="term" value="F:phosphorelay sensor kinase activity"/>
    <property type="evidence" value="ECO:0007669"/>
    <property type="project" value="InterPro"/>
</dbReference>
<comment type="caution">
    <text evidence="12">The sequence shown here is derived from an EMBL/GenBank/DDBJ whole genome shotgun (WGS) entry which is preliminary data.</text>
</comment>
<organism evidence="12 13">
    <name type="scientific">Oceanirhabdus seepicola</name>
    <dbReference type="NCBI Taxonomy" id="2828781"/>
    <lineage>
        <taxon>Bacteria</taxon>
        <taxon>Bacillati</taxon>
        <taxon>Bacillota</taxon>
        <taxon>Clostridia</taxon>
        <taxon>Eubacteriales</taxon>
        <taxon>Clostridiaceae</taxon>
        <taxon>Oceanirhabdus</taxon>
    </lineage>
</organism>
<keyword evidence="10" id="KW-1133">Transmembrane helix</keyword>
<dbReference type="AlphaFoldDB" id="A0A9J6NZC6"/>
<keyword evidence="3" id="KW-0597">Phosphoprotein</keyword>
<keyword evidence="5" id="KW-0547">Nucleotide-binding</keyword>
<feature type="transmembrane region" description="Helical" evidence="10">
    <location>
        <begin position="35"/>
        <end position="53"/>
    </location>
</feature>
<evidence type="ECO:0000256" key="1">
    <source>
        <dbReference type="ARBA" id="ARBA00000085"/>
    </source>
</evidence>
<dbReference type="InterPro" id="IPR036890">
    <property type="entry name" value="HATPase_C_sf"/>
</dbReference>
<dbReference type="PANTHER" id="PTHR24421">
    <property type="entry name" value="NITRATE/NITRITE SENSOR PROTEIN NARX-RELATED"/>
    <property type="match status" value="1"/>
</dbReference>
<comment type="catalytic activity">
    <reaction evidence="1">
        <text>ATP + protein L-histidine = ADP + protein N-phospho-L-histidine.</text>
        <dbReference type="EC" id="2.7.13.3"/>
    </reaction>
</comment>
<dbReference type="EMBL" id="JAGSOJ010000001">
    <property type="protein sequence ID" value="MCM1989428.1"/>
    <property type="molecule type" value="Genomic_DNA"/>
</dbReference>
<name>A0A9J6NZC6_9CLOT</name>
<evidence type="ECO:0000256" key="9">
    <source>
        <dbReference type="SAM" id="Coils"/>
    </source>
</evidence>
<dbReference type="RefSeq" id="WP_250858424.1">
    <property type="nucleotide sequence ID" value="NZ_JAGSOJ010000001.1"/>
</dbReference>
<keyword evidence="8" id="KW-0902">Two-component regulatory system</keyword>
<keyword evidence="10" id="KW-0812">Transmembrane</keyword>
<dbReference type="GO" id="GO:0016020">
    <property type="term" value="C:membrane"/>
    <property type="evidence" value="ECO:0007669"/>
    <property type="project" value="InterPro"/>
</dbReference>
<evidence type="ECO:0000256" key="2">
    <source>
        <dbReference type="ARBA" id="ARBA00012438"/>
    </source>
</evidence>
<dbReference type="CDD" id="cd16917">
    <property type="entry name" value="HATPase_UhpB-NarQ-NarX-like"/>
    <property type="match status" value="1"/>
</dbReference>
<evidence type="ECO:0000259" key="11">
    <source>
        <dbReference type="SMART" id="SM00387"/>
    </source>
</evidence>
<dbReference type="InterPro" id="IPR003594">
    <property type="entry name" value="HATPase_dom"/>
</dbReference>
<keyword evidence="13" id="KW-1185">Reference proteome</keyword>
<dbReference type="Gene3D" id="3.30.565.10">
    <property type="entry name" value="Histidine kinase-like ATPase, C-terminal domain"/>
    <property type="match status" value="1"/>
</dbReference>
<dbReference type="Gene3D" id="1.20.5.1930">
    <property type="match status" value="1"/>
</dbReference>
<evidence type="ECO:0000313" key="13">
    <source>
        <dbReference type="Proteomes" id="UP001056429"/>
    </source>
</evidence>
<sequence>MIHTKINYYFVRFLSYIILMAMVVMVFNLNKKDVYFEFLIALFYILNSILRMYFFKESKRNTFKYGIFTFSVILDVVIILYFKNIIGVGALILTFITILDIFLFYKSHESLIIVLGINILVGVIVFNNKSSSLSINMFLCGSLAIYSVLSYYLKELDSKKNQAQELYDRLRISEEKLIKANNELKSYSNTIEELAVLRERTRVSRELHDSVGHALSTLCIQLKAVETIFINEPELAKNMLGKNITYVENTLDSIRRTVRELKPKELEIYDGIMAMEKMIKSFEEKTGIKVRFIVSKEKWGLHSEQSHNLYRILQEGLSNSLKHGKVNNITVSMQFLKEKLYVNIKDDGIGCDKVSSSFGLEGISERVKEMDGTVEYYTEKEKGFSICLTIPKVNYID</sequence>
<keyword evidence="10" id="KW-0472">Membrane</keyword>
<feature type="transmembrane region" description="Helical" evidence="10">
    <location>
        <begin position="110"/>
        <end position="127"/>
    </location>
</feature>
<dbReference type="GO" id="GO:0005524">
    <property type="term" value="F:ATP binding"/>
    <property type="evidence" value="ECO:0007669"/>
    <property type="project" value="UniProtKB-KW"/>
</dbReference>
<evidence type="ECO:0000256" key="7">
    <source>
        <dbReference type="ARBA" id="ARBA00022840"/>
    </source>
</evidence>
<proteinExistence type="predicted"/>
<dbReference type="GO" id="GO:0046983">
    <property type="term" value="F:protein dimerization activity"/>
    <property type="evidence" value="ECO:0007669"/>
    <property type="project" value="InterPro"/>
</dbReference>
<gene>
    <name evidence="12" type="ORF">KDK92_06720</name>
</gene>
<evidence type="ECO:0000313" key="12">
    <source>
        <dbReference type="EMBL" id="MCM1989428.1"/>
    </source>
</evidence>
<feature type="coiled-coil region" evidence="9">
    <location>
        <begin position="153"/>
        <end position="197"/>
    </location>
</feature>
<evidence type="ECO:0000256" key="4">
    <source>
        <dbReference type="ARBA" id="ARBA00022679"/>
    </source>
</evidence>
<evidence type="ECO:0000256" key="6">
    <source>
        <dbReference type="ARBA" id="ARBA00022777"/>
    </source>
</evidence>
<accession>A0A9J6NZC6</accession>
<evidence type="ECO:0000256" key="3">
    <source>
        <dbReference type="ARBA" id="ARBA00022553"/>
    </source>
</evidence>
<feature type="transmembrane region" description="Helical" evidence="10">
    <location>
        <begin position="9"/>
        <end position="29"/>
    </location>
</feature>
<keyword evidence="4" id="KW-0808">Transferase</keyword>